<organism evidence="1 2">
    <name type="scientific">Smallanthus sonchifolius</name>
    <dbReference type="NCBI Taxonomy" id="185202"/>
    <lineage>
        <taxon>Eukaryota</taxon>
        <taxon>Viridiplantae</taxon>
        <taxon>Streptophyta</taxon>
        <taxon>Embryophyta</taxon>
        <taxon>Tracheophyta</taxon>
        <taxon>Spermatophyta</taxon>
        <taxon>Magnoliopsida</taxon>
        <taxon>eudicotyledons</taxon>
        <taxon>Gunneridae</taxon>
        <taxon>Pentapetalae</taxon>
        <taxon>asterids</taxon>
        <taxon>campanulids</taxon>
        <taxon>Asterales</taxon>
        <taxon>Asteraceae</taxon>
        <taxon>Asteroideae</taxon>
        <taxon>Heliantheae alliance</taxon>
        <taxon>Millerieae</taxon>
        <taxon>Smallanthus</taxon>
    </lineage>
</organism>
<accession>A0ACB9I1W9</accession>
<protein>
    <submittedName>
        <fullName evidence="1">Uncharacterized protein</fullName>
    </submittedName>
</protein>
<evidence type="ECO:0000313" key="1">
    <source>
        <dbReference type="EMBL" id="KAI3802019.1"/>
    </source>
</evidence>
<proteinExistence type="predicted"/>
<dbReference type="EMBL" id="CM042027">
    <property type="protein sequence ID" value="KAI3802019.1"/>
    <property type="molecule type" value="Genomic_DNA"/>
</dbReference>
<sequence>MSDEMVVCYEEGLVTNTIMDRLTSSPRLMIVLDLDHTMNLSILRFNALWEAKYHHDSLLVFSTMSLITYGNDMVPDEGWVEFLNKKWDKKIVSEETSKFSELTLQSETELRQHKPSFHVEKEKAQEVMKTLSERLANRGIKRLIAIKFSKYNCCGLHNFVADQQAAADKLVCC</sequence>
<reference evidence="1 2" key="2">
    <citation type="journal article" date="2022" name="Mol. Ecol. Resour.">
        <title>The genomes of chicory, endive, great burdock and yacon provide insights into Asteraceae paleo-polyploidization history and plant inulin production.</title>
        <authorList>
            <person name="Fan W."/>
            <person name="Wang S."/>
            <person name="Wang H."/>
            <person name="Wang A."/>
            <person name="Jiang F."/>
            <person name="Liu H."/>
            <person name="Zhao H."/>
            <person name="Xu D."/>
            <person name="Zhang Y."/>
        </authorList>
    </citation>
    <scope>NUCLEOTIDE SEQUENCE [LARGE SCALE GENOMIC DNA]</scope>
    <source>
        <strain evidence="2">cv. Yunnan</strain>
        <tissue evidence="1">Leaves</tissue>
    </source>
</reference>
<keyword evidence="2" id="KW-1185">Reference proteome</keyword>
<comment type="caution">
    <text evidence="1">The sequence shown here is derived from an EMBL/GenBank/DDBJ whole genome shotgun (WGS) entry which is preliminary data.</text>
</comment>
<name>A0ACB9I1W9_9ASTR</name>
<reference evidence="2" key="1">
    <citation type="journal article" date="2022" name="Mol. Ecol. Resour.">
        <title>The genomes of chicory, endive, great burdock and yacon provide insights into Asteraceae palaeo-polyploidization history and plant inulin production.</title>
        <authorList>
            <person name="Fan W."/>
            <person name="Wang S."/>
            <person name="Wang H."/>
            <person name="Wang A."/>
            <person name="Jiang F."/>
            <person name="Liu H."/>
            <person name="Zhao H."/>
            <person name="Xu D."/>
            <person name="Zhang Y."/>
        </authorList>
    </citation>
    <scope>NUCLEOTIDE SEQUENCE [LARGE SCALE GENOMIC DNA]</scope>
    <source>
        <strain evidence="2">cv. Yunnan</strain>
    </source>
</reference>
<gene>
    <name evidence="1" type="ORF">L1987_30141</name>
</gene>
<evidence type="ECO:0000313" key="2">
    <source>
        <dbReference type="Proteomes" id="UP001056120"/>
    </source>
</evidence>
<dbReference type="Proteomes" id="UP001056120">
    <property type="component" value="Linkage Group LG10"/>
</dbReference>